<evidence type="ECO:0000313" key="2">
    <source>
        <dbReference type="Proteomes" id="UP001205311"/>
    </source>
</evidence>
<proteinExistence type="predicted"/>
<evidence type="ECO:0000313" key="1">
    <source>
        <dbReference type="EMBL" id="MCP2260512.1"/>
    </source>
</evidence>
<organism evidence="1 2">
    <name type="scientific">Streptoalloteichus tenebrarius (strain ATCC 17920 / DSM 40477 / JCM 4838 / CBS 697.72 / NBRC 16177 / NCIMB 11028 / NRRL B-12390 / A12253. 1 / ISP 5477)</name>
    <name type="common">Streptomyces tenebrarius</name>
    <dbReference type="NCBI Taxonomy" id="1933"/>
    <lineage>
        <taxon>Bacteria</taxon>
        <taxon>Bacillati</taxon>
        <taxon>Actinomycetota</taxon>
        <taxon>Actinomycetes</taxon>
        <taxon>Pseudonocardiales</taxon>
        <taxon>Pseudonocardiaceae</taxon>
        <taxon>Streptoalloteichus</taxon>
    </lineage>
</organism>
<protein>
    <submittedName>
        <fullName evidence="1">Uncharacterized protein</fullName>
    </submittedName>
</protein>
<comment type="caution">
    <text evidence="1">The sequence shown here is derived from an EMBL/GenBank/DDBJ whole genome shotgun (WGS) entry which is preliminary data.</text>
</comment>
<keyword evidence="2" id="KW-1185">Reference proteome</keyword>
<dbReference type="Pfam" id="PF12079">
    <property type="entry name" value="DUF3558"/>
    <property type="match status" value="1"/>
</dbReference>
<dbReference type="Proteomes" id="UP001205311">
    <property type="component" value="Unassembled WGS sequence"/>
</dbReference>
<accession>A0ABT1HYA6</accession>
<name>A0ABT1HYA6_STRSD</name>
<dbReference type="EMBL" id="JAMTCP010000027">
    <property type="protein sequence ID" value="MCP2260512.1"/>
    <property type="molecule type" value="Genomic_DNA"/>
</dbReference>
<gene>
    <name evidence="1" type="ORF">LX15_004230</name>
</gene>
<dbReference type="InterPro" id="IPR024520">
    <property type="entry name" value="DUF3558"/>
</dbReference>
<reference evidence="1 2" key="1">
    <citation type="submission" date="2022-06" db="EMBL/GenBank/DDBJ databases">
        <title>Genomic Encyclopedia of Archaeal and Bacterial Type Strains, Phase II (KMG-II): from individual species to whole genera.</title>
        <authorList>
            <person name="Goeker M."/>
        </authorList>
    </citation>
    <scope>NUCLEOTIDE SEQUENCE [LARGE SCALE GENOMIC DNA]</scope>
    <source>
        <strain evidence="1 2">DSM 40477</strain>
    </source>
</reference>
<sequence length="148" mass="16084">MPKALDTAKFQQDPCSVLTAAELQTLRVAAKGEVDKDPAPRCAWSDWRGPSKLDFSVTIAANRQGLAQLYRNKGNFEHFEPFQVEGYPAVMLDDSRVGMCDVEVAVMDSLSNSVKVQFTDDDKAAAVVKCGQTKILATEVMKTLKGGG</sequence>